<dbReference type="Gene3D" id="3.30.479.30">
    <property type="entry name" value="Band 7 domain"/>
    <property type="match status" value="1"/>
</dbReference>
<evidence type="ECO:0000256" key="5">
    <source>
        <dbReference type="ARBA" id="ARBA00023136"/>
    </source>
</evidence>
<keyword evidence="7" id="KW-1133">Transmembrane helix</keyword>
<dbReference type="CDD" id="cd03399">
    <property type="entry name" value="SPFH_flotillin"/>
    <property type="match status" value="1"/>
</dbReference>
<protein>
    <submittedName>
        <fullName evidence="9">Uncharacterized membrane protein YqiK, contains Band7/PHB/SPFH domain</fullName>
    </submittedName>
</protein>
<dbReference type="AlphaFoldDB" id="A0A1G5WUB1"/>
<dbReference type="Proteomes" id="UP000198588">
    <property type="component" value="Unassembled WGS sequence"/>
</dbReference>
<keyword evidence="7" id="KW-0812">Transmembrane</keyword>
<organism evidence="9 10">
    <name type="scientific">Mesorhizobium qingshengii</name>
    <dbReference type="NCBI Taxonomy" id="1165689"/>
    <lineage>
        <taxon>Bacteria</taxon>
        <taxon>Pseudomonadati</taxon>
        <taxon>Pseudomonadota</taxon>
        <taxon>Alphaproteobacteria</taxon>
        <taxon>Hyphomicrobiales</taxon>
        <taxon>Phyllobacteriaceae</taxon>
        <taxon>Mesorhizobium</taxon>
    </lineage>
</organism>
<dbReference type="OrthoDB" id="9815577at2"/>
<evidence type="ECO:0000256" key="3">
    <source>
        <dbReference type="ARBA" id="ARBA00007161"/>
    </source>
</evidence>
<evidence type="ECO:0000256" key="2">
    <source>
        <dbReference type="ARBA" id="ARBA00004236"/>
    </source>
</evidence>
<keyword evidence="4" id="KW-1003">Cell membrane</keyword>
<feature type="domain" description="Band 7" evidence="8">
    <location>
        <begin position="28"/>
        <end position="197"/>
    </location>
</feature>
<keyword evidence="5 7" id="KW-0472">Membrane</keyword>
<comment type="subcellular location">
    <subcellularLocation>
        <location evidence="2">Cell membrane</location>
    </subcellularLocation>
    <subcellularLocation>
        <location evidence="1">Membrane</location>
        <topology evidence="1">Single-pass membrane protein</topology>
    </subcellularLocation>
</comment>
<dbReference type="InterPro" id="IPR001107">
    <property type="entry name" value="Band_7"/>
</dbReference>
<name>A0A1G5WUB1_9HYPH</name>
<evidence type="ECO:0000259" key="8">
    <source>
        <dbReference type="SMART" id="SM00244"/>
    </source>
</evidence>
<evidence type="ECO:0000256" key="1">
    <source>
        <dbReference type="ARBA" id="ARBA00004167"/>
    </source>
</evidence>
<dbReference type="SMART" id="SM00244">
    <property type="entry name" value="PHB"/>
    <property type="match status" value="1"/>
</dbReference>
<dbReference type="InterPro" id="IPR027705">
    <property type="entry name" value="Flotillin_fam"/>
</dbReference>
<dbReference type="SUPFAM" id="SSF117892">
    <property type="entry name" value="Band 7/SPFH domain"/>
    <property type="match status" value="1"/>
</dbReference>
<feature type="compositionally biased region" description="Basic and acidic residues" evidence="6">
    <location>
        <begin position="289"/>
        <end position="321"/>
    </location>
</feature>
<sequence>MDAQTFGAFLLWLIIAAVVVVIAVYILRWLYRRSTKETAFVRTGFMGEKVVVNGGAFVIPVLHDITPVNMNVLRIEVRREDGFALITKNRMRVDLIAEFFVRVGASRDLVAAAAQTLGRRTLQPDSLRELLEGKFAGALRTVAAQMTLEEMHELRGDYAAKVRSLASESLAANGLELESVAIVDLDQTSLEYFDPSNAFDAEGLTQLTESIETRRRMRNEIEQRTLVDIRNQNLDTQRKVLEIDRDSEYARLEQEREVEIRRAAQRSELAIERALRDQESEQAQLSSREAVEKSRLNQERNITEERIKSEEDTQRREIARRRSLDETEMKMRELTEREQIALELSLEKARIEREGTQSQLEIERRKLLEVAELERQIALAEKALEVTKAEAEKRRAEIVENQATETARIAQDRAIDEVRIARERHLEALQIAKRQAFEEAEISAGEEVERARITTERGIEEARLIKDRDIRQLGVDRDQKIEIAEIQKAIDIAKKTQERSSAIAASEAVRAKAIQAEEQAFTAREREIAERRKLTDLIGAQREAERDALRIVSAADAEMKAAKSLAEAQKIAAVASAESEKIHALAAAQRYEVDAAGHRQLNEAENILSEGARAGRLRGKLLDHMEGIIRESVKPMEKIEGIKILHVDGINGGTGGNRNVTDEVIDSALRYRVQAPMIDNLMKEIGIEGGSLGRMTDVLRDAKDISSLTRDKKGKGKPAKDDDDDRDH</sequence>
<feature type="region of interest" description="Disordered" evidence="6">
    <location>
        <begin position="278"/>
        <end position="321"/>
    </location>
</feature>
<proteinExistence type="inferred from homology"/>
<dbReference type="PANTHER" id="PTHR13806">
    <property type="entry name" value="FLOTILLIN-RELATED"/>
    <property type="match status" value="1"/>
</dbReference>
<dbReference type="EMBL" id="FMXM01000004">
    <property type="protein sequence ID" value="SDA61107.1"/>
    <property type="molecule type" value="Genomic_DNA"/>
</dbReference>
<gene>
    <name evidence="9" type="ORF">SAMN02927914_01657</name>
</gene>
<dbReference type="InterPro" id="IPR031905">
    <property type="entry name" value="Flotillin_C"/>
</dbReference>
<accession>A0A1G5WUB1</accession>
<evidence type="ECO:0000313" key="9">
    <source>
        <dbReference type="EMBL" id="SDA61107.1"/>
    </source>
</evidence>
<evidence type="ECO:0000256" key="4">
    <source>
        <dbReference type="ARBA" id="ARBA00022475"/>
    </source>
</evidence>
<evidence type="ECO:0000256" key="6">
    <source>
        <dbReference type="SAM" id="MobiDB-lite"/>
    </source>
</evidence>
<dbReference type="Pfam" id="PF15975">
    <property type="entry name" value="Flot"/>
    <property type="match status" value="1"/>
</dbReference>
<feature type="region of interest" description="Disordered" evidence="6">
    <location>
        <begin position="703"/>
        <end position="728"/>
    </location>
</feature>
<reference evidence="9 10" key="1">
    <citation type="submission" date="2016-10" db="EMBL/GenBank/DDBJ databases">
        <authorList>
            <person name="de Groot N.N."/>
        </authorList>
    </citation>
    <scope>NUCLEOTIDE SEQUENCE [LARGE SCALE GENOMIC DNA]</scope>
    <source>
        <strain evidence="9 10">CGMCC 1.12097</strain>
    </source>
</reference>
<evidence type="ECO:0000313" key="10">
    <source>
        <dbReference type="Proteomes" id="UP000198588"/>
    </source>
</evidence>
<dbReference type="Pfam" id="PF01145">
    <property type="entry name" value="Band_7"/>
    <property type="match status" value="1"/>
</dbReference>
<evidence type="ECO:0000256" key="7">
    <source>
        <dbReference type="SAM" id="Phobius"/>
    </source>
</evidence>
<dbReference type="GO" id="GO:0005886">
    <property type="term" value="C:plasma membrane"/>
    <property type="evidence" value="ECO:0007669"/>
    <property type="project" value="UniProtKB-SubCell"/>
</dbReference>
<feature type="transmembrane region" description="Helical" evidence="7">
    <location>
        <begin position="6"/>
        <end position="27"/>
    </location>
</feature>
<dbReference type="STRING" id="1165689.SAMN02927914_01657"/>
<dbReference type="RefSeq" id="WP_091576664.1">
    <property type="nucleotide sequence ID" value="NZ_FMXM01000004.1"/>
</dbReference>
<dbReference type="PANTHER" id="PTHR13806:SF31">
    <property type="entry name" value="FLOTILLIN-LIKE PROTEIN 1-RELATED"/>
    <property type="match status" value="1"/>
</dbReference>
<comment type="similarity">
    <text evidence="3">Belongs to the band 7/mec-2 family. Flotillin subfamily.</text>
</comment>
<dbReference type="InterPro" id="IPR036013">
    <property type="entry name" value="Band_7/SPFH_dom_sf"/>
</dbReference>